<sequence>MYSQESISGRRRGRPEPTAETLSGLACLVCATDYRAASAPEAVVVSHRDDRPLLACRGTCARMAGGSVDGLDETPLPLDERVRRHQDAAHRDAPHEDAPNEDALQPDARHQGDPS</sequence>
<feature type="region of interest" description="Disordered" evidence="1">
    <location>
        <begin position="64"/>
        <end position="115"/>
    </location>
</feature>
<feature type="compositionally biased region" description="Basic and acidic residues" evidence="1">
    <location>
        <begin position="78"/>
        <end position="98"/>
    </location>
</feature>
<evidence type="ECO:0000313" key="2">
    <source>
        <dbReference type="EMBL" id="WUN86563.1"/>
    </source>
</evidence>
<protein>
    <submittedName>
        <fullName evidence="2">Uncharacterized protein</fullName>
    </submittedName>
</protein>
<keyword evidence="3" id="KW-1185">Reference proteome</keyword>
<organism evidence="2 3">
    <name type="scientific">Streptomyces bobili</name>
    <dbReference type="NCBI Taxonomy" id="67280"/>
    <lineage>
        <taxon>Bacteria</taxon>
        <taxon>Bacillati</taxon>
        <taxon>Actinomycetota</taxon>
        <taxon>Actinomycetes</taxon>
        <taxon>Kitasatosporales</taxon>
        <taxon>Streptomycetaceae</taxon>
        <taxon>Streptomyces</taxon>
    </lineage>
</organism>
<dbReference type="EMBL" id="CP108038">
    <property type="protein sequence ID" value="WUN86563.1"/>
    <property type="molecule type" value="Genomic_DNA"/>
</dbReference>
<dbReference type="Proteomes" id="UP001432071">
    <property type="component" value="Chromosome"/>
</dbReference>
<dbReference type="GeneID" id="93761494"/>
<dbReference type="RefSeq" id="WP_328734844.1">
    <property type="nucleotide sequence ID" value="NZ_CP108038.1"/>
</dbReference>
<proteinExistence type="predicted"/>
<evidence type="ECO:0000313" key="3">
    <source>
        <dbReference type="Proteomes" id="UP001432071"/>
    </source>
</evidence>
<reference evidence="2" key="1">
    <citation type="submission" date="2022-10" db="EMBL/GenBank/DDBJ databases">
        <title>The complete genomes of actinobacterial strains from the NBC collection.</title>
        <authorList>
            <person name="Joergensen T.S."/>
            <person name="Alvarez Arevalo M."/>
            <person name="Sterndorff E.B."/>
            <person name="Faurdal D."/>
            <person name="Vuksanovic O."/>
            <person name="Mourched A.-S."/>
            <person name="Charusanti P."/>
            <person name="Shaw S."/>
            <person name="Blin K."/>
            <person name="Weber T."/>
        </authorList>
    </citation>
    <scope>NUCLEOTIDE SEQUENCE</scope>
    <source>
        <strain evidence="2">NBC_00302</strain>
    </source>
</reference>
<evidence type="ECO:0000256" key="1">
    <source>
        <dbReference type="SAM" id="MobiDB-lite"/>
    </source>
</evidence>
<name>A0ABZ1QV24_9ACTN</name>
<feature type="region of interest" description="Disordered" evidence="1">
    <location>
        <begin position="1"/>
        <end position="20"/>
    </location>
</feature>
<accession>A0ABZ1QV24</accession>
<gene>
    <name evidence="2" type="ORF">OHT53_10965</name>
</gene>